<protein>
    <recommendedName>
        <fullName evidence="7">Electron transfer flavoprotein subunit alpha</fullName>
    </recommendedName>
    <alternativeName>
        <fullName evidence="8">Electron transfer flavoprotein large subunit</fullName>
    </alternativeName>
</protein>
<dbReference type="Proteomes" id="UP000463939">
    <property type="component" value="Chromosome"/>
</dbReference>
<sequence length="314" mass="33090">MSILVLAEHDGQKIKISTLQAIGAAKQMGSPVHLLIVGNQIREVVADAQSLENVDKVLVAEASRFNHLLAEDVAPLVAMIATDYQALVAAHTSFARDVLPRTAALLDVAMISDVLEIHSPKTFSRPIYAGNLVAMVQSEESIQVLTIRGNRFSPVNNSDSHIAVIEAIDIPDLPINTIWISEDKQASDRPALSTAKVVVSGGRSLGSKEQFESTLGPLAANLGAAIGATRAAVDSGYASNESQVGQTGTQVAPDLYIALGISGSIQHTAGMKDSKVIVAVNLDPDALIFQVADYGLVADLFDVVPQLNNALAKN</sequence>
<dbReference type="KEGG" id="sniv:SFSGTM_12760"/>
<keyword evidence="5" id="KW-0249">Electron transport</keyword>
<evidence type="ECO:0000256" key="9">
    <source>
        <dbReference type="PIRSR" id="PIRSR000089-1"/>
    </source>
</evidence>
<evidence type="ECO:0000313" key="11">
    <source>
        <dbReference type="EMBL" id="BBP00568.1"/>
    </source>
</evidence>
<comment type="similarity">
    <text evidence="1">Belongs to the ETF alpha-subunit/FixB family.</text>
</comment>
<dbReference type="SUPFAM" id="SSF52402">
    <property type="entry name" value="Adenine nucleotide alpha hydrolases-like"/>
    <property type="match status" value="1"/>
</dbReference>
<evidence type="ECO:0000256" key="8">
    <source>
        <dbReference type="ARBA" id="ARBA00079299"/>
    </source>
</evidence>
<dbReference type="InterPro" id="IPR033947">
    <property type="entry name" value="ETF_alpha_N"/>
</dbReference>
<reference evidence="12" key="1">
    <citation type="submission" date="2019-11" db="EMBL/GenBank/DDBJ databases">
        <title>Isolation and characterization of a novel species in the genus Sulfuriferula.</title>
        <authorList>
            <person name="Mochizuki J."/>
            <person name="Kojima H."/>
            <person name="Fukui M."/>
        </authorList>
    </citation>
    <scope>NUCLEOTIDE SEQUENCE [LARGE SCALE GENOMIC DNA]</scope>
    <source>
        <strain evidence="12">SGTM</strain>
    </source>
</reference>
<dbReference type="InterPro" id="IPR014729">
    <property type="entry name" value="Rossmann-like_a/b/a_fold"/>
</dbReference>
<evidence type="ECO:0000256" key="4">
    <source>
        <dbReference type="ARBA" id="ARBA00022827"/>
    </source>
</evidence>
<dbReference type="InterPro" id="IPR029035">
    <property type="entry name" value="DHS-like_NAD/FAD-binding_dom"/>
</dbReference>
<feature type="binding site" evidence="9">
    <location>
        <begin position="260"/>
        <end position="267"/>
    </location>
    <ligand>
        <name>FAD</name>
        <dbReference type="ChEBI" id="CHEBI:57692"/>
    </ligand>
</feature>
<comment type="function">
    <text evidence="6">The electron transfer flavoprotein serves as a specific electron acceptor for other dehydrogenases. It transfers the electrons to the main respiratory chain via ETF-ubiquinone oxidoreductase (ETF dehydrogenase).</text>
</comment>
<dbReference type="PANTHER" id="PTHR43153">
    <property type="entry name" value="ELECTRON TRANSFER FLAVOPROTEIN ALPHA"/>
    <property type="match status" value="1"/>
</dbReference>
<evidence type="ECO:0000313" key="12">
    <source>
        <dbReference type="Proteomes" id="UP000463939"/>
    </source>
</evidence>
<gene>
    <name evidence="11" type="ORF">SFSGTM_12760</name>
</gene>
<dbReference type="Gene3D" id="3.40.50.620">
    <property type="entry name" value="HUPs"/>
    <property type="match status" value="1"/>
</dbReference>
<dbReference type="PROSITE" id="PS00696">
    <property type="entry name" value="ETF_ALPHA"/>
    <property type="match status" value="1"/>
</dbReference>
<dbReference type="Gene3D" id="3.40.50.1220">
    <property type="entry name" value="TPP-binding domain"/>
    <property type="match status" value="1"/>
</dbReference>
<evidence type="ECO:0000256" key="7">
    <source>
        <dbReference type="ARBA" id="ARBA00068674"/>
    </source>
</evidence>
<dbReference type="Pfam" id="PF01012">
    <property type="entry name" value="ETF"/>
    <property type="match status" value="1"/>
</dbReference>
<dbReference type="SUPFAM" id="SSF52467">
    <property type="entry name" value="DHS-like NAD/FAD-binding domain"/>
    <property type="match status" value="1"/>
</dbReference>
<dbReference type="PANTHER" id="PTHR43153:SF1">
    <property type="entry name" value="ELECTRON TRANSFER FLAVOPROTEIN SUBUNIT ALPHA, MITOCHONDRIAL"/>
    <property type="match status" value="1"/>
</dbReference>
<name>A0A809S1U1_9PROT</name>
<dbReference type="EMBL" id="AP021881">
    <property type="protein sequence ID" value="BBP00568.1"/>
    <property type="molecule type" value="Genomic_DNA"/>
</dbReference>
<dbReference type="RefSeq" id="WP_162084481.1">
    <property type="nucleotide sequence ID" value="NZ_AP021881.1"/>
</dbReference>
<dbReference type="CDD" id="cd01715">
    <property type="entry name" value="ETF_alpha"/>
    <property type="match status" value="1"/>
</dbReference>
<dbReference type="GO" id="GO:0009055">
    <property type="term" value="F:electron transfer activity"/>
    <property type="evidence" value="ECO:0007669"/>
    <property type="project" value="InterPro"/>
</dbReference>
<keyword evidence="3" id="KW-0285">Flavoprotein</keyword>
<dbReference type="InterPro" id="IPR018206">
    <property type="entry name" value="ETF_asu_C_CS"/>
</dbReference>
<dbReference type="InterPro" id="IPR001308">
    <property type="entry name" value="ETF_a/FixB"/>
</dbReference>
<feature type="binding site" evidence="9">
    <location>
        <begin position="229"/>
        <end position="230"/>
    </location>
    <ligand>
        <name>FAD</name>
        <dbReference type="ChEBI" id="CHEBI:57692"/>
    </ligand>
</feature>
<evidence type="ECO:0000256" key="1">
    <source>
        <dbReference type="ARBA" id="ARBA00005817"/>
    </source>
</evidence>
<organism evidence="11 12">
    <name type="scientific">Sulfuriferula nivalis</name>
    <dbReference type="NCBI Taxonomy" id="2675298"/>
    <lineage>
        <taxon>Bacteria</taxon>
        <taxon>Pseudomonadati</taxon>
        <taxon>Pseudomonadota</taxon>
        <taxon>Betaproteobacteria</taxon>
        <taxon>Nitrosomonadales</taxon>
        <taxon>Sulfuricellaceae</taxon>
        <taxon>Sulfuriferula</taxon>
    </lineage>
</organism>
<evidence type="ECO:0000256" key="5">
    <source>
        <dbReference type="ARBA" id="ARBA00022982"/>
    </source>
</evidence>
<evidence type="ECO:0000256" key="2">
    <source>
        <dbReference type="ARBA" id="ARBA00022448"/>
    </source>
</evidence>
<dbReference type="GO" id="GO:0050660">
    <property type="term" value="F:flavin adenine dinucleotide binding"/>
    <property type="evidence" value="ECO:0007669"/>
    <property type="project" value="InterPro"/>
</dbReference>
<dbReference type="FunFam" id="3.40.50.1220:FF:000001">
    <property type="entry name" value="Electron transfer flavoprotein, alpha subunit"/>
    <property type="match status" value="1"/>
</dbReference>
<feature type="binding site" evidence="9">
    <location>
        <begin position="243"/>
        <end position="247"/>
    </location>
    <ligand>
        <name>FAD</name>
        <dbReference type="ChEBI" id="CHEBI:57692"/>
    </ligand>
</feature>
<dbReference type="Pfam" id="PF00766">
    <property type="entry name" value="ETF_alpha"/>
    <property type="match status" value="1"/>
</dbReference>
<proteinExistence type="inferred from homology"/>
<accession>A0A809S1U1</accession>
<feature type="domain" description="Electron transfer flavoprotein alpha/beta-subunit N-terminal" evidence="10">
    <location>
        <begin position="3"/>
        <end position="183"/>
    </location>
</feature>
<feature type="binding site" evidence="9">
    <location>
        <position position="203"/>
    </location>
    <ligand>
        <name>FAD</name>
        <dbReference type="ChEBI" id="CHEBI:57692"/>
    </ligand>
</feature>
<dbReference type="PIRSF" id="PIRSF000089">
    <property type="entry name" value="Electra_flavoP_a"/>
    <property type="match status" value="1"/>
</dbReference>
<dbReference type="SMART" id="SM00893">
    <property type="entry name" value="ETF"/>
    <property type="match status" value="1"/>
</dbReference>
<keyword evidence="12" id="KW-1185">Reference proteome</keyword>
<dbReference type="InterPro" id="IPR014730">
    <property type="entry name" value="ETF_a/b_N"/>
</dbReference>
<dbReference type="AlphaFoldDB" id="A0A809S1U1"/>
<keyword evidence="2" id="KW-0813">Transport</keyword>
<evidence type="ECO:0000256" key="3">
    <source>
        <dbReference type="ARBA" id="ARBA00022630"/>
    </source>
</evidence>
<dbReference type="InterPro" id="IPR014731">
    <property type="entry name" value="ETF_asu_C"/>
</dbReference>
<keyword evidence="4 9" id="KW-0274">FAD</keyword>
<comment type="cofactor">
    <cofactor evidence="9">
        <name>FAD</name>
        <dbReference type="ChEBI" id="CHEBI:57692"/>
    </cofactor>
    <text evidence="9">Binds 1 FAD per dimer.</text>
</comment>
<dbReference type="GO" id="GO:0033539">
    <property type="term" value="P:fatty acid beta-oxidation using acyl-CoA dehydrogenase"/>
    <property type="evidence" value="ECO:0007669"/>
    <property type="project" value="TreeGrafter"/>
</dbReference>
<evidence type="ECO:0000259" key="10">
    <source>
        <dbReference type="SMART" id="SM00893"/>
    </source>
</evidence>
<evidence type="ECO:0000256" key="6">
    <source>
        <dbReference type="ARBA" id="ARBA00025649"/>
    </source>
</evidence>
<feature type="binding site" evidence="9">
    <location>
        <position position="281"/>
    </location>
    <ligand>
        <name>FAD</name>
        <dbReference type="ChEBI" id="CHEBI:57692"/>
    </ligand>
</feature>